<dbReference type="SUPFAM" id="SSF52799">
    <property type="entry name" value="(Phosphotyrosine protein) phosphatases II"/>
    <property type="match status" value="1"/>
</dbReference>
<dbReference type="PRINTS" id="PR01764">
    <property type="entry name" value="MAPKPHPHTASE"/>
</dbReference>
<dbReference type="OrthoDB" id="165342at2759"/>
<dbReference type="PROSITE" id="PS00383">
    <property type="entry name" value="TYR_PHOSPHATASE_1"/>
    <property type="match status" value="1"/>
</dbReference>
<feature type="domain" description="Rhodanese" evidence="7">
    <location>
        <begin position="56"/>
        <end position="167"/>
    </location>
</feature>
<dbReference type="PANTHER" id="PTHR10159">
    <property type="entry name" value="DUAL SPECIFICITY PROTEIN PHOSPHATASE"/>
    <property type="match status" value="1"/>
</dbReference>
<evidence type="ECO:0000256" key="4">
    <source>
        <dbReference type="ARBA" id="ARBA00022912"/>
    </source>
</evidence>
<evidence type="ECO:0000256" key="1">
    <source>
        <dbReference type="ARBA" id="ARBA00008601"/>
    </source>
</evidence>
<dbReference type="GO" id="GO:0017017">
    <property type="term" value="F:MAP kinase tyrosine/serine/threonine phosphatase activity"/>
    <property type="evidence" value="ECO:0007669"/>
    <property type="project" value="InterPro"/>
</dbReference>
<evidence type="ECO:0000313" key="9">
    <source>
        <dbReference type="Proteomes" id="UP000886998"/>
    </source>
</evidence>
<comment type="similarity">
    <text evidence="1">Belongs to the protein-tyrosine phosphatase family. Non-receptor class dual specificity subfamily.</text>
</comment>
<feature type="domain" description="Tyrosine specific protein phosphatases" evidence="6">
    <location>
        <begin position="258"/>
        <end position="319"/>
    </location>
</feature>
<dbReference type="InterPro" id="IPR008343">
    <property type="entry name" value="MKP"/>
</dbReference>
<evidence type="ECO:0000259" key="7">
    <source>
        <dbReference type="PROSITE" id="PS50206"/>
    </source>
</evidence>
<dbReference type="InterPro" id="IPR020422">
    <property type="entry name" value="TYR_PHOSPHATASE_DUAL_dom"/>
</dbReference>
<evidence type="ECO:0000313" key="8">
    <source>
        <dbReference type="EMBL" id="GFY56865.1"/>
    </source>
</evidence>
<dbReference type="InterPro" id="IPR029021">
    <property type="entry name" value="Prot-tyrosine_phosphatase-like"/>
</dbReference>
<reference evidence="8" key="1">
    <citation type="submission" date="2020-08" db="EMBL/GenBank/DDBJ databases">
        <title>Multicomponent nature underlies the extraordinary mechanical properties of spider dragline silk.</title>
        <authorList>
            <person name="Kono N."/>
            <person name="Nakamura H."/>
            <person name="Mori M."/>
            <person name="Yoshida Y."/>
            <person name="Ohtoshi R."/>
            <person name="Malay A.D."/>
            <person name="Moran D.A.P."/>
            <person name="Tomita M."/>
            <person name="Numata K."/>
            <person name="Arakawa K."/>
        </authorList>
    </citation>
    <scope>NUCLEOTIDE SEQUENCE</scope>
</reference>
<sequence>MNRLVRARSNNDTTEYYLKINRLMRSNYDTNRSYNSITVDKLNTIIQGRLMSTLPVDCRPFDEYKMRHIRGAFCAALPLSRIIINRLEKTKKNVSVLIYGQDNRNYVKTIKETHLIVLYDESTTQLFTGIHPAIEKVYHHFAAARYKVVLLEGGFTEYFHQFPWNIESSDFNQEFLLPFVDDLNVHCTIDYSVEQYFTEYRLPVQILPNLFLGNVFNSLDFLYIHFHNITYILNVTSRLENAFQGFNVILYKRIPVRDRYVDLFNYFEEAADFIDEGLRLGKGVLVHCNGGLSRSPTIIMAYLMKKLHFTTNEAYHYTKLRTDSIRPSLYFRSQLRVYEEAIRRNVNCRALTLPQVERLLRETPENNMPPQEDNLQQVEMFAVIMELIFSILSKHNRYLI</sequence>
<feature type="domain" description="Tyrosine-protein phosphatase" evidence="5">
    <location>
        <begin position="202"/>
        <end position="344"/>
    </location>
</feature>
<dbReference type="SMART" id="SM00195">
    <property type="entry name" value="DSPc"/>
    <property type="match status" value="1"/>
</dbReference>
<evidence type="ECO:0000259" key="5">
    <source>
        <dbReference type="PROSITE" id="PS50054"/>
    </source>
</evidence>
<dbReference type="Gene3D" id="3.90.190.10">
    <property type="entry name" value="Protein tyrosine phosphatase superfamily"/>
    <property type="match status" value="1"/>
</dbReference>
<dbReference type="InterPro" id="IPR016130">
    <property type="entry name" value="Tyr_Pase_AS"/>
</dbReference>
<keyword evidence="3" id="KW-0378">Hydrolase</keyword>
<name>A0A8X7C5V6_9ARAC</name>
<dbReference type="EMBL" id="BMAV01011188">
    <property type="protein sequence ID" value="GFY56865.1"/>
    <property type="molecule type" value="Genomic_DNA"/>
</dbReference>
<dbReference type="Pfam" id="PF00581">
    <property type="entry name" value="Rhodanese"/>
    <property type="match status" value="1"/>
</dbReference>
<dbReference type="PROSITE" id="PS50056">
    <property type="entry name" value="TYR_PHOSPHATASE_2"/>
    <property type="match status" value="1"/>
</dbReference>
<evidence type="ECO:0000256" key="2">
    <source>
        <dbReference type="ARBA" id="ARBA00013064"/>
    </source>
</evidence>
<dbReference type="Proteomes" id="UP000886998">
    <property type="component" value="Unassembled WGS sequence"/>
</dbReference>
<dbReference type="AlphaFoldDB" id="A0A8X7C5V6"/>
<dbReference type="PROSITE" id="PS50054">
    <property type="entry name" value="TYR_PHOSPHATASE_DUAL"/>
    <property type="match status" value="1"/>
</dbReference>
<dbReference type="GO" id="GO:0004725">
    <property type="term" value="F:protein tyrosine phosphatase activity"/>
    <property type="evidence" value="ECO:0007669"/>
    <property type="project" value="UniProtKB-EC"/>
</dbReference>
<dbReference type="GO" id="GO:0005737">
    <property type="term" value="C:cytoplasm"/>
    <property type="evidence" value="ECO:0007669"/>
    <property type="project" value="TreeGrafter"/>
</dbReference>
<gene>
    <name evidence="8" type="primary">DUSP10</name>
    <name evidence="8" type="ORF">TNIN_473831</name>
</gene>
<keyword evidence="4" id="KW-0904">Protein phosphatase</keyword>
<organism evidence="8 9">
    <name type="scientific">Trichonephila inaurata madagascariensis</name>
    <dbReference type="NCBI Taxonomy" id="2747483"/>
    <lineage>
        <taxon>Eukaryota</taxon>
        <taxon>Metazoa</taxon>
        <taxon>Ecdysozoa</taxon>
        <taxon>Arthropoda</taxon>
        <taxon>Chelicerata</taxon>
        <taxon>Arachnida</taxon>
        <taxon>Araneae</taxon>
        <taxon>Araneomorphae</taxon>
        <taxon>Entelegynae</taxon>
        <taxon>Araneoidea</taxon>
        <taxon>Nephilidae</taxon>
        <taxon>Trichonephila</taxon>
        <taxon>Trichonephila inaurata</taxon>
    </lineage>
</organism>
<evidence type="ECO:0000259" key="6">
    <source>
        <dbReference type="PROSITE" id="PS50056"/>
    </source>
</evidence>
<dbReference type="InterPro" id="IPR001763">
    <property type="entry name" value="Rhodanese-like_dom"/>
</dbReference>
<dbReference type="SMART" id="SM00450">
    <property type="entry name" value="RHOD"/>
    <property type="match status" value="1"/>
</dbReference>
<dbReference type="GO" id="GO:0043409">
    <property type="term" value="P:negative regulation of MAPK cascade"/>
    <property type="evidence" value="ECO:0007669"/>
    <property type="project" value="TreeGrafter"/>
</dbReference>
<dbReference type="PANTHER" id="PTHR10159:SF519">
    <property type="entry name" value="DUAL SPECIFICITY PROTEIN PHOSPHATASE MPK3"/>
    <property type="match status" value="1"/>
</dbReference>
<keyword evidence="9" id="KW-1185">Reference proteome</keyword>
<dbReference type="Pfam" id="PF00782">
    <property type="entry name" value="DSPc"/>
    <property type="match status" value="1"/>
</dbReference>
<comment type="caution">
    <text evidence="8">The sequence shown here is derived from an EMBL/GenBank/DDBJ whole genome shotgun (WGS) entry which is preliminary data.</text>
</comment>
<dbReference type="InterPro" id="IPR000387">
    <property type="entry name" value="Tyr_Pase_dom"/>
</dbReference>
<dbReference type="SUPFAM" id="SSF52821">
    <property type="entry name" value="Rhodanese/Cell cycle control phosphatase"/>
    <property type="match status" value="1"/>
</dbReference>
<accession>A0A8X7C5V6</accession>
<dbReference type="InterPro" id="IPR036873">
    <property type="entry name" value="Rhodanese-like_dom_sf"/>
</dbReference>
<evidence type="ECO:0000256" key="3">
    <source>
        <dbReference type="ARBA" id="ARBA00022801"/>
    </source>
</evidence>
<dbReference type="Gene3D" id="3.40.250.10">
    <property type="entry name" value="Rhodanese-like domain"/>
    <property type="match status" value="1"/>
</dbReference>
<dbReference type="InterPro" id="IPR000340">
    <property type="entry name" value="Dual-sp_phosphatase_cat-dom"/>
</dbReference>
<dbReference type="EC" id="3.1.3.48" evidence="2"/>
<proteinExistence type="inferred from homology"/>
<dbReference type="PROSITE" id="PS50206">
    <property type="entry name" value="RHODANESE_3"/>
    <property type="match status" value="1"/>
</dbReference>
<protein>
    <recommendedName>
        <fullName evidence="2">protein-tyrosine-phosphatase</fullName>
        <ecNumber evidence="2">3.1.3.48</ecNumber>
    </recommendedName>
</protein>